<dbReference type="Ensembl" id="ENSXMAT00000032609.1">
    <property type="protein sequence ID" value="ENSXMAP00000027695.1"/>
    <property type="gene ID" value="ENSXMAG00000028925.1"/>
</dbReference>
<dbReference type="PANTHER" id="PTHR46948">
    <property type="entry name" value="RIBONUCLEASE P PROTEIN SUBUNIT P38"/>
    <property type="match status" value="1"/>
</dbReference>
<dbReference type="GO" id="GO:0001650">
    <property type="term" value="C:fibrillar center"/>
    <property type="evidence" value="ECO:0007669"/>
    <property type="project" value="TreeGrafter"/>
</dbReference>
<dbReference type="GO" id="GO:0033204">
    <property type="term" value="F:ribonuclease P RNA binding"/>
    <property type="evidence" value="ECO:0007669"/>
    <property type="project" value="TreeGrafter"/>
</dbReference>
<dbReference type="Gene3D" id="3.30.1330.30">
    <property type="match status" value="1"/>
</dbReference>
<dbReference type="STRING" id="8083.ENSXMAP00000027695"/>
<name>A0A3B5Q9H3_XIPMA</name>
<organism evidence="2 3">
    <name type="scientific">Xiphophorus maculatus</name>
    <name type="common">Southern platyfish</name>
    <name type="synonym">Platypoecilus maculatus</name>
    <dbReference type="NCBI Taxonomy" id="8083"/>
    <lineage>
        <taxon>Eukaryota</taxon>
        <taxon>Metazoa</taxon>
        <taxon>Chordata</taxon>
        <taxon>Craniata</taxon>
        <taxon>Vertebrata</taxon>
        <taxon>Euteleostomi</taxon>
        <taxon>Actinopterygii</taxon>
        <taxon>Neopterygii</taxon>
        <taxon>Teleostei</taxon>
        <taxon>Neoteleostei</taxon>
        <taxon>Acanthomorphata</taxon>
        <taxon>Ovalentaria</taxon>
        <taxon>Atherinomorphae</taxon>
        <taxon>Cyprinodontiformes</taxon>
        <taxon>Poeciliidae</taxon>
        <taxon>Poeciliinae</taxon>
        <taxon>Xiphophorus</taxon>
    </lineage>
</organism>
<dbReference type="InParanoid" id="A0A3B5Q9H3"/>
<accession>A0A3B5Q9H3</accession>
<evidence type="ECO:0000256" key="1">
    <source>
        <dbReference type="SAM" id="MobiDB-lite"/>
    </source>
</evidence>
<dbReference type="GO" id="GO:0005655">
    <property type="term" value="C:nucleolar ribonuclease P complex"/>
    <property type="evidence" value="ECO:0007669"/>
    <property type="project" value="InterPro"/>
</dbReference>
<dbReference type="AlphaFoldDB" id="A0A3B5Q9H3"/>
<dbReference type="GO" id="GO:0004526">
    <property type="term" value="F:ribonuclease P activity"/>
    <property type="evidence" value="ECO:0007669"/>
    <property type="project" value="TreeGrafter"/>
</dbReference>
<evidence type="ECO:0000313" key="3">
    <source>
        <dbReference type="Proteomes" id="UP000002852"/>
    </source>
</evidence>
<evidence type="ECO:0000313" key="2">
    <source>
        <dbReference type="Ensembl" id="ENSXMAP00000027695.1"/>
    </source>
</evidence>
<dbReference type="PANTHER" id="PTHR46948:SF1">
    <property type="entry name" value="RIBONUCLEASE P PROTEIN SUBUNIT P38"/>
    <property type="match status" value="1"/>
</dbReference>
<reference evidence="3" key="2">
    <citation type="journal article" date="2013" name="Nat. Genet.">
        <title>The genome of the platyfish, Xiphophorus maculatus, provides insights into evolutionary adaptation and several complex traits.</title>
        <authorList>
            <person name="Schartl M."/>
            <person name="Walter R.B."/>
            <person name="Shen Y."/>
            <person name="Garcia T."/>
            <person name="Catchen J."/>
            <person name="Amores A."/>
            <person name="Braasch I."/>
            <person name="Chalopin D."/>
            <person name="Volff J.N."/>
            <person name="Lesch K.P."/>
            <person name="Bisazza A."/>
            <person name="Minx P."/>
            <person name="Hillier L."/>
            <person name="Wilson R.K."/>
            <person name="Fuerstenberg S."/>
            <person name="Boore J."/>
            <person name="Searle S."/>
            <person name="Postlethwait J.H."/>
            <person name="Warren W.C."/>
        </authorList>
    </citation>
    <scope>NUCLEOTIDE SEQUENCE [LARGE SCALE GENOMIC DNA]</scope>
    <source>
        <strain evidence="3">JP 163 A</strain>
    </source>
</reference>
<dbReference type="InterPro" id="IPR042848">
    <property type="entry name" value="Rpp38"/>
</dbReference>
<feature type="region of interest" description="Disordered" evidence="1">
    <location>
        <begin position="62"/>
        <end position="99"/>
    </location>
</feature>
<dbReference type="GO" id="GO:0000172">
    <property type="term" value="C:ribonuclease MRP complex"/>
    <property type="evidence" value="ECO:0007669"/>
    <property type="project" value="InterPro"/>
</dbReference>
<reference evidence="3" key="1">
    <citation type="submission" date="2012-01" db="EMBL/GenBank/DDBJ databases">
        <authorList>
            <person name="Walter R."/>
            <person name="Schartl M."/>
            <person name="Warren W."/>
        </authorList>
    </citation>
    <scope>NUCLEOTIDE SEQUENCE [LARGE SCALE GENOMIC DNA]</scope>
    <source>
        <strain evidence="3">JP 163 A</strain>
    </source>
</reference>
<dbReference type="InterPro" id="IPR029064">
    <property type="entry name" value="Ribosomal_eL30-like_sf"/>
</dbReference>
<keyword evidence="3" id="KW-1185">Reference proteome</keyword>
<sequence>ALASPEAGVGALASPVVRSKASFTSPFSAKWSPLLPKDKDFILRTLKDKIIATGLKKEEVKMPHQWRKKKENKPDVAVEPVPQASEEAQGPNPTRNGWTDTAARRQLAIGINEVTKALERNQLRLLLVCKSPPTSTQLKKKKKKVLDQPSQTCNSNYRNKCGFVFNVNYMLQFLCCLVRDFLCYIYLLKKKCFGRSLKHFFTVSNPT</sequence>
<dbReference type="Proteomes" id="UP000002852">
    <property type="component" value="Unassembled WGS sequence"/>
</dbReference>
<proteinExistence type="predicted"/>
<dbReference type="GeneTree" id="ENSGT00940000178063"/>
<reference evidence="2" key="3">
    <citation type="submission" date="2025-08" db="UniProtKB">
        <authorList>
            <consortium name="Ensembl"/>
        </authorList>
    </citation>
    <scope>IDENTIFICATION</scope>
    <source>
        <strain evidence="2">JP 163 A</strain>
    </source>
</reference>
<dbReference type="GO" id="GO:0001682">
    <property type="term" value="P:tRNA 5'-leader removal"/>
    <property type="evidence" value="ECO:0007669"/>
    <property type="project" value="InterPro"/>
</dbReference>
<dbReference type="FunCoup" id="A0A3B5Q9H3">
    <property type="interactions" value="342"/>
</dbReference>
<dbReference type="SUPFAM" id="SSF55315">
    <property type="entry name" value="L30e-like"/>
    <property type="match status" value="1"/>
</dbReference>
<reference evidence="2" key="4">
    <citation type="submission" date="2025-09" db="UniProtKB">
        <authorList>
            <consortium name="Ensembl"/>
        </authorList>
    </citation>
    <scope>IDENTIFICATION</scope>
    <source>
        <strain evidence="2">JP 163 A</strain>
    </source>
</reference>
<protein>
    <submittedName>
        <fullName evidence="2">Uncharacterized protein</fullName>
    </submittedName>
</protein>